<keyword evidence="1" id="KW-1133">Transmembrane helix</keyword>
<keyword evidence="1" id="KW-0812">Transmembrane</keyword>
<evidence type="ECO:0000313" key="2">
    <source>
        <dbReference type="EMBL" id="SMX96965.1"/>
    </source>
</evidence>
<name>A0A2H1KAZ1_BREAU</name>
<reference evidence="2 3" key="1">
    <citation type="submission" date="2017-03" db="EMBL/GenBank/DDBJ databases">
        <authorList>
            <person name="Afonso C.L."/>
            <person name="Miller P.J."/>
            <person name="Scott M.A."/>
            <person name="Spackman E."/>
            <person name="Goraichik I."/>
            <person name="Dimitrov K.M."/>
            <person name="Suarez D.L."/>
            <person name="Swayne D.E."/>
        </authorList>
    </citation>
    <scope>NUCLEOTIDE SEQUENCE [LARGE SCALE GENOMIC DNA]</scope>
    <source>
        <strain evidence="3">6(3)</strain>
    </source>
</reference>
<proteinExistence type="predicted"/>
<protein>
    <recommendedName>
        <fullName evidence="4">Pilus assembly protein</fullName>
    </recommendedName>
</protein>
<evidence type="ECO:0000313" key="3">
    <source>
        <dbReference type="Proteomes" id="UP000234327"/>
    </source>
</evidence>
<dbReference type="AlphaFoldDB" id="A0A2H1KAZ1"/>
<dbReference type="RefSeq" id="WP_180959505.1">
    <property type="nucleotide sequence ID" value="NZ_FXYZ01000017.1"/>
</dbReference>
<evidence type="ECO:0000256" key="1">
    <source>
        <dbReference type="SAM" id="Phobius"/>
    </source>
</evidence>
<dbReference type="EMBL" id="FXYZ01000017">
    <property type="protein sequence ID" value="SMX96965.1"/>
    <property type="molecule type" value="Genomic_DNA"/>
</dbReference>
<keyword evidence="1" id="KW-0472">Membrane</keyword>
<dbReference type="Proteomes" id="UP000234327">
    <property type="component" value="Unassembled WGS sequence"/>
</dbReference>
<feature type="transmembrane region" description="Helical" evidence="1">
    <location>
        <begin position="12"/>
        <end position="34"/>
    </location>
</feature>
<gene>
    <name evidence="2" type="ORF">BAURA63_03152</name>
</gene>
<sequence>MSHHTHNDRGSVSLELVILIPFLIAVIGLLFFAARNAQAGNSVTDIADASARTASLERTPQQAKVSAENEARVALNNASLECESMSVSVNVEGFTTTLGASGSVEATVSCSVKLSDLTGISALPGSHTLTRTGLSPIDPWRQRR</sequence>
<organism evidence="2 3">
    <name type="scientific">Brevibacterium aurantiacum</name>
    <dbReference type="NCBI Taxonomy" id="273384"/>
    <lineage>
        <taxon>Bacteria</taxon>
        <taxon>Bacillati</taxon>
        <taxon>Actinomycetota</taxon>
        <taxon>Actinomycetes</taxon>
        <taxon>Micrococcales</taxon>
        <taxon>Brevibacteriaceae</taxon>
        <taxon>Brevibacterium</taxon>
    </lineage>
</organism>
<evidence type="ECO:0008006" key="4">
    <source>
        <dbReference type="Google" id="ProtNLM"/>
    </source>
</evidence>
<accession>A0A2H1KAZ1</accession>